<dbReference type="Proteomes" id="UP001604336">
    <property type="component" value="Unassembled WGS sequence"/>
</dbReference>
<name>A0ABD1VX32_9LAMI</name>
<gene>
    <name evidence="1" type="ORF">Adt_02926</name>
</gene>
<sequence length="102" mass="11778">MLPSSVGYHAREYTRLFLSYLKGFFPLVEDLLPENFLEAPGWASKNFRNASVRKTSIQLPRHHYRSVPQLHRPFLPKSAPAFRKNTRLVVVLIGRVWCGLGQ</sequence>
<keyword evidence="2" id="KW-1185">Reference proteome</keyword>
<comment type="caution">
    <text evidence="1">The sequence shown here is derived from an EMBL/GenBank/DDBJ whole genome shotgun (WGS) entry which is preliminary data.</text>
</comment>
<proteinExistence type="predicted"/>
<accession>A0ABD1VX32</accession>
<reference evidence="2" key="1">
    <citation type="submission" date="2024-07" db="EMBL/GenBank/DDBJ databases">
        <title>Two chromosome-level genome assemblies of Korean endemic species Abeliophyllum distichum and Forsythia ovata (Oleaceae).</title>
        <authorList>
            <person name="Jang H."/>
        </authorList>
    </citation>
    <scope>NUCLEOTIDE SEQUENCE [LARGE SCALE GENOMIC DNA]</scope>
</reference>
<protein>
    <submittedName>
        <fullName evidence="1">Uncharacterized protein</fullName>
    </submittedName>
</protein>
<evidence type="ECO:0000313" key="1">
    <source>
        <dbReference type="EMBL" id="KAL2541948.1"/>
    </source>
</evidence>
<organism evidence="1 2">
    <name type="scientific">Abeliophyllum distichum</name>
    <dbReference type="NCBI Taxonomy" id="126358"/>
    <lineage>
        <taxon>Eukaryota</taxon>
        <taxon>Viridiplantae</taxon>
        <taxon>Streptophyta</taxon>
        <taxon>Embryophyta</taxon>
        <taxon>Tracheophyta</taxon>
        <taxon>Spermatophyta</taxon>
        <taxon>Magnoliopsida</taxon>
        <taxon>eudicotyledons</taxon>
        <taxon>Gunneridae</taxon>
        <taxon>Pentapetalae</taxon>
        <taxon>asterids</taxon>
        <taxon>lamiids</taxon>
        <taxon>Lamiales</taxon>
        <taxon>Oleaceae</taxon>
        <taxon>Forsythieae</taxon>
        <taxon>Abeliophyllum</taxon>
    </lineage>
</organism>
<evidence type="ECO:0000313" key="2">
    <source>
        <dbReference type="Proteomes" id="UP001604336"/>
    </source>
</evidence>
<dbReference type="AlphaFoldDB" id="A0ABD1VX32"/>
<dbReference type="EMBL" id="JBFOLK010000001">
    <property type="protein sequence ID" value="KAL2541948.1"/>
    <property type="molecule type" value="Genomic_DNA"/>
</dbReference>